<dbReference type="KEGG" id="dae:Dtox_3071"/>
<feature type="transmembrane region" description="Helical" evidence="1">
    <location>
        <begin position="91"/>
        <end position="113"/>
    </location>
</feature>
<dbReference type="STRING" id="485916.Dtox_3071"/>
<dbReference type="RefSeq" id="WP_015758515.1">
    <property type="nucleotide sequence ID" value="NC_013216.1"/>
</dbReference>
<reference evidence="2 3" key="1">
    <citation type="journal article" date="2009" name="Stand. Genomic Sci.">
        <title>Complete genome sequence of Desulfotomaculum acetoxidans type strain (5575).</title>
        <authorList>
            <person name="Spring S."/>
            <person name="Lapidus A."/>
            <person name="Schroder M."/>
            <person name="Gleim D."/>
            <person name="Sims D."/>
            <person name="Meincke L."/>
            <person name="Glavina Del Rio T."/>
            <person name="Tice H."/>
            <person name="Copeland A."/>
            <person name="Cheng J.F."/>
            <person name="Lucas S."/>
            <person name="Chen F."/>
            <person name="Nolan M."/>
            <person name="Bruce D."/>
            <person name="Goodwin L."/>
            <person name="Pitluck S."/>
            <person name="Ivanova N."/>
            <person name="Mavromatis K."/>
            <person name="Mikhailova N."/>
            <person name="Pati A."/>
            <person name="Chen A."/>
            <person name="Palaniappan K."/>
            <person name="Land M."/>
            <person name="Hauser L."/>
            <person name="Chang Y.J."/>
            <person name="Jeffries C.D."/>
            <person name="Chain P."/>
            <person name="Saunders E."/>
            <person name="Brettin T."/>
            <person name="Detter J.C."/>
            <person name="Goker M."/>
            <person name="Bristow J."/>
            <person name="Eisen J.A."/>
            <person name="Markowitz V."/>
            <person name="Hugenholtz P."/>
            <person name="Kyrpides N.C."/>
            <person name="Klenk H.P."/>
            <person name="Han C."/>
        </authorList>
    </citation>
    <scope>NUCLEOTIDE SEQUENCE [LARGE SCALE GENOMIC DNA]</scope>
    <source>
        <strain evidence="3">ATCC 49208 / DSM 771 / VKM B-1644</strain>
    </source>
</reference>
<dbReference type="Proteomes" id="UP000002217">
    <property type="component" value="Chromosome"/>
</dbReference>
<evidence type="ECO:0000313" key="2">
    <source>
        <dbReference type="EMBL" id="ACV63823.1"/>
    </source>
</evidence>
<keyword evidence="3" id="KW-1185">Reference proteome</keyword>
<name>C8W3N7_DESAS</name>
<dbReference type="PIRSF" id="PIRSF029895">
    <property type="entry name" value="SpoIV"/>
    <property type="match status" value="1"/>
</dbReference>
<keyword evidence="1" id="KW-0812">Transmembrane</keyword>
<dbReference type="NCBIfam" id="TIGR02876">
    <property type="entry name" value="spore_yqfD"/>
    <property type="match status" value="1"/>
</dbReference>
<gene>
    <name evidence="2" type="ordered locus">Dtox_3071</name>
</gene>
<evidence type="ECO:0000256" key="1">
    <source>
        <dbReference type="SAM" id="Phobius"/>
    </source>
</evidence>
<dbReference type="OrthoDB" id="1640349at2"/>
<sequence length="420" mass="47324">MFLFKLLSFLIGHVSLVVRGESLEKFINMAVSRGIYLWDITRLEGDRVRVKVRLSAINPLRHIARQTGSRFYFQERAGMPFLAARLKRRKMLLAGAIIFVVSLYSLTSFIWFIEVTGTSKISNEAVLRAAKNAGLKRGVLKWNLDTAEFERDIREQLPEISWTGIEIKGTKAIIEIVEKKLPETSENQPAHIVASKEGLVKEVLVLVGNPLVKEGDTVFAGQILISGVIPPTLKEKEIPEQPLSSEQKELLEKESGEPKIVHAKGTVRARVWYESSAEAAIIEQGQKATGKTVSRFGIKIGAKEIILMGKQKIPFKQYKVSSRVKKLPSWRNINLPVEIVTLKYFEIVDFKEERGRAGAKILAERRAMEKIVKQLPANAVMQKRKVEEASAGSRDKNLVRVNVSVETLEDISEKRTFKPE</sequence>
<dbReference type="AlphaFoldDB" id="C8W3N7"/>
<dbReference type="eggNOG" id="COG0561">
    <property type="taxonomic scope" value="Bacteria"/>
</dbReference>
<dbReference type="HOGENOM" id="CLU_050521_1_0_9"/>
<protein>
    <submittedName>
        <fullName evidence="2">Sporulation protein YqfD</fullName>
    </submittedName>
</protein>
<keyword evidence="1" id="KW-0472">Membrane</keyword>
<dbReference type="InterPro" id="IPR010690">
    <property type="entry name" value="YqfD"/>
</dbReference>
<dbReference type="EMBL" id="CP001720">
    <property type="protein sequence ID" value="ACV63823.1"/>
    <property type="molecule type" value="Genomic_DNA"/>
</dbReference>
<keyword evidence="1" id="KW-1133">Transmembrane helix</keyword>
<proteinExistence type="predicted"/>
<dbReference type="Pfam" id="PF06898">
    <property type="entry name" value="YqfD"/>
    <property type="match status" value="1"/>
</dbReference>
<evidence type="ECO:0000313" key="3">
    <source>
        <dbReference type="Proteomes" id="UP000002217"/>
    </source>
</evidence>
<organism evidence="2 3">
    <name type="scientific">Desulfofarcimen acetoxidans (strain ATCC 49208 / DSM 771 / KCTC 5769 / VKM B-1644 / 5575)</name>
    <name type="common">Desulfotomaculum acetoxidans</name>
    <dbReference type="NCBI Taxonomy" id="485916"/>
    <lineage>
        <taxon>Bacteria</taxon>
        <taxon>Bacillati</taxon>
        <taxon>Bacillota</taxon>
        <taxon>Clostridia</taxon>
        <taxon>Eubacteriales</taxon>
        <taxon>Peptococcaceae</taxon>
        <taxon>Desulfofarcimen</taxon>
    </lineage>
</organism>
<accession>C8W3N7</accession>